<comment type="caution">
    <text evidence="5">Lacks conserved residue(s) required for the propagation of feature annotation.</text>
</comment>
<feature type="active site" evidence="5">
    <location>
        <position position="207"/>
    </location>
</feature>
<dbReference type="Pfam" id="PF02826">
    <property type="entry name" value="2-Hacid_dh_C"/>
    <property type="match status" value="1"/>
</dbReference>
<evidence type="ECO:0000259" key="6">
    <source>
        <dbReference type="Pfam" id="PF00389"/>
    </source>
</evidence>
<dbReference type="OrthoDB" id="9770208at2"/>
<feature type="binding site" evidence="5">
    <location>
        <position position="146"/>
    </location>
    <ligand>
        <name>NAD(+)</name>
        <dbReference type="ChEBI" id="CHEBI:57540"/>
    </ligand>
</feature>
<sequence>MLIVADENIPLLDAFFEGFGEIRRVPGRSIDRATVEQADVLLVRSVTNVDRDLLEGSNVRFVGTCTIGTDHLDLDYFQQAGITWSSAPGCNARGVVDYVLGSLLTLAEIEGVELAERTYGVVGAGEVGGRLVKVLQGLGWKVLVCDPPRQAAEGGEFVSLEQIIGQCDVISLHTPLSNNAEHSTWHLFDQSRLNQLKPGAWLINASRGPVVDNTALREVLLAREDLQAVLDVWEGEPSVDIGLAELCVIATPHIAGYSLDGKQRGTAQIYQAFCQFLGQPAQVSLDELLPAPWLAQVHLNASCDPAWALAMVCRGVYDPRRDDADFRRSLVVSGAEQRTAFDLLRKHYPERREIDGLKVRIEGESPALRQMVAALGAVAV</sequence>
<dbReference type="InterPro" id="IPR036291">
    <property type="entry name" value="NAD(P)-bd_dom_sf"/>
</dbReference>
<reference evidence="9 10" key="2">
    <citation type="journal article" date="2018" name="Nature">
        <title>Mutant phenotypes for thousands of bacterial genes of unknown function.</title>
        <authorList>
            <person name="Price M.N."/>
            <person name="Wetmore K.M."/>
            <person name="Waters R.J."/>
            <person name="Callaghan M."/>
            <person name="Ray J."/>
            <person name="Liu H."/>
            <person name="Kuehl J.V."/>
            <person name="Melnyk R.A."/>
            <person name="Lamson J.S."/>
            <person name="Suh Y."/>
            <person name="Carlson H.K."/>
            <person name="Esquivel Z."/>
            <person name="Sadeeshkumar H."/>
            <person name="Chakraborty R."/>
            <person name="Zane G.M."/>
            <person name="Rubin B.E."/>
            <person name="Wall J.D."/>
            <person name="Visel A."/>
            <person name="Bristow J."/>
            <person name="Blow M.J."/>
            <person name="Arkin A.P."/>
            <person name="Deutschbauer A.M."/>
        </authorList>
    </citation>
    <scope>NUCLEOTIDE SEQUENCE [LARGE SCALE GENOMIC DNA]</scope>
    <source>
        <strain evidence="9 10">FW300-N2E3</strain>
    </source>
</reference>
<feature type="binding site" evidence="5">
    <location>
        <position position="231"/>
    </location>
    <ligand>
        <name>NAD(+)</name>
        <dbReference type="ChEBI" id="CHEBI:57540"/>
    </ligand>
</feature>
<evidence type="ECO:0000256" key="5">
    <source>
        <dbReference type="HAMAP-Rule" id="MF_01825"/>
    </source>
</evidence>
<dbReference type="GO" id="GO:0008615">
    <property type="term" value="P:pyridoxine biosynthetic process"/>
    <property type="evidence" value="ECO:0007669"/>
    <property type="project" value="UniProtKB-UniRule"/>
</dbReference>
<comment type="similarity">
    <text evidence="5">Belongs to the D-isomer specific 2-hydroxyacid dehydrogenase family. PdxB subfamily.</text>
</comment>
<dbReference type="Pfam" id="PF11890">
    <property type="entry name" value="DUF3410"/>
    <property type="match status" value="1"/>
</dbReference>
<dbReference type="EC" id="1.1.1.290" evidence="5"/>
<comment type="subunit">
    <text evidence="5">Homodimer.</text>
</comment>
<feature type="domain" description="D-isomer specific 2-hydroxyacid dehydrogenase catalytic" evidence="6">
    <location>
        <begin position="21"/>
        <end position="278"/>
    </location>
</feature>
<dbReference type="GO" id="GO:0033711">
    <property type="term" value="F:4-phosphoerythronate dehydrogenase activity"/>
    <property type="evidence" value="ECO:0007669"/>
    <property type="project" value="UniProtKB-EC"/>
</dbReference>
<dbReference type="PROSITE" id="PS00671">
    <property type="entry name" value="D_2_HYDROXYACID_DH_3"/>
    <property type="match status" value="1"/>
</dbReference>
<dbReference type="HAMAP" id="MF_01825">
    <property type="entry name" value="PdxB"/>
    <property type="match status" value="1"/>
</dbReference>
<keyword evidence="4 5" id="KW-0664">Pyridoxine biosynthesis</keyword>
<dbReference type="EMBL" id="CP012830">
    <property type="protein sequence ID" value="ALH99598.1"/>
    <property type="molecule type" value="Genomic_DNA"/>
</dbReference>
<feature type="domain" description="Erythronate-4-phosphate dehydrogenase dimerisation" evidence="8">
    <location>
        <begin position="288"/>
        <end position="376"/>
    </location>
</feature>
<dbReference type="PANTHER" id="PTHR42938:SF9">
    <property type="entry name" value="FORMATE DEHYDROGENASE 1"/>
    <property type="match status" value="1"/>
</dbReference>
<feature type="binding site" evidence="5">
    <location>
        <position position="256"/>
    </location>
    <ligand>
        <name>NAD(+)</name>
        <dbReference type="ChEBI" id="CHEBI:57540"/>
    </ligand>
</feature>
<protein>
    <recommendedName>
        <fullName evidence="5">Erythronate-4-phosphate dehydrogenase</fullName>
        <ecNumber evidence="5">1.1.1.290</ecNumber>
    </recommendedName>
</protein>
<comment type="function">
    <text evidence="5">Catalyzes the oxidation of erythronate-4-phosphate to 3-hydroxy-2-oxo-4-phosphonooxybutanoate.</text>
</comment>
<dbReference type="UniPathway" id="UPA00244">
    <property type="reaction ID" value="UER00310"/>
</dbReference>
<dbReference type="GO" id="GO:0046983">
    <property type="term" value="F:protein dimerization activity"/>
    <property type="evidence" value="ECO:0007669"/>
    <property type="project" value="InterPro"/>
</dbReference>
<reference evidence="10" key="1">
    <citation type="submission" date="2015-09" db="EMBL/GenBank/DDBJ databases">
        <title>Whole genome sequence of Pseudomonas fluorescens FW300-N2E3.</title>
        <authorList>
            <person name="Ray J."/>
            <person name="Melnyk R."/>
            <person name="Deutschbauer A."/>
        </authorList>
    </citation>
    <scope>NUCLEOTIDE SEQUENCE [LARGE SCALE GENOMIC DNA]</scope>
    <source>
        <strain evidence="10">FW300-N2E3</strain>
    </source>
</reference>
<keyword evidence="2 5" id="KW-0560">Oxidoreductase</keyword>
<evidence type="ECO:0000259" key="7">
    <source>
        <dbReference type="Pfam" id="PF02826"/>
    </source>
</evidence>
<evidence type="ECO:0000313" key="10">
    <source>
        <dbReference type="Proteomes" id="UP000066487"/>
    </source>
</evidence>
<evidence type="ECO:0000256" key="1">
    <source>
        <dbReference type="ARBA" id="ARBA00022490"/>
    </source>
</evidence>
<proteinExistence type="inferred from homology"/>
<gene>
    <name evidence="5" type="primary">pdxB</name>
    <name evidence="9" type="ORF">AO353_00545</name>
</gene>
<dbReference type="InterPro" id="IPR029753">
    <property type="entry name" value="D-isomer_DH_CS"/>
</dbReference>
<comment type="subcellular location">
    <subcellularLocation>
        <location evidence="5">Cytoplasm</location>
    </subcellularLocation>
</comment>
<feature type="domain" description="D-isomer specific 2-hydroxyacid dehydrogenase NAD-binding" evidence="7">
    <location>
        <begin position="108"/>
        <end position="255"/>
    </location>
</feature>
<dbReference type="InterPro" id="IPR006140">
    <property type="entry name" value="D-isomer_DH_NAD-bd"/>
</dbReference>
<keyword evidence="1 5" id="KW-0963">Cytoplasm</keyword>
<feature type="binding site" evidence="5">
    <location>
        <position position="66"/>
    </location>
    <ligand>
        <name>substrate</name>
    </ligand>
</feature>
<comment type="pathway">
    <text evidence="5">Cofactor biosynthesis; pyridoxine 5'-phosphate biosynthesis; pyridoxine 5'-phosphate from D-erythrose 4-phosphate: step 2/5.</text>
</comment>
<dbReference type="Pfam" id="PF00389">
    <property type="entry name" value="2-Hacid_dh"/>
    <property type="match status" value="1"/>
</dbReference>
<dbReference type="Proteomes" id="UP000066487">
    <property type="component" value="Chromosome"/>
</dbReference>
<evidence type="ECO:0000256" key="4">
    <source>
        <dbReference type="ARBA" id="ARBA00023096"/>
    </source>
</evidence>
<accession>A0A0N9W9K0</accession>
<dbReference type="SUPFAM" id="SSF52283">
    <property type="entry name" value="Formate/glycerate dehydrogenase catalytic domain-like"/>
    <property type="match status" value="1"/>
</dbReference>
<name>A0A0N9W9K0_PSEFL</name>
<dbReference type="GO" id="GO:0051287">
    <property type="term" value="F:NAD binding"/>
    <property type="evidence" value="ECO:0007669"/>
    <property type="project" value="InterPro"/>
</dbReference>
<evidence type="ECO:0000313" key="9">
    <source>
        <dbReference type="EMBL" id="ALH99598.1"/>
    </source>
</evidence>
<dbReference type="GO" id="GO:0036001">
    <property type="term" value="P:'de novo' pyridoxal 5'-phosphate biosynthetic process"/>
    <property type="evidence" value="ECO:0007669"/>
    <property type="project" value="TreeGrafter"/>
</dbReference>
<dbReference type="AlphaFoldDB" id="A0A0N9W9K0"/>
<dbReference type="RefSeq" id="WP_054593197.1">
    <property type="nucleotide sequence ID" value="NZ_CP012830.1"/>
</dbReference>
<dbReference type="GO" id="GO:0005829">
    <property type="term" value="C:cytosol"/>
    <property type="evidence" value="ECO:0007669"/>
    <property type="project" value="TreeGrafter"/>
</dbReference>
<feature type="binding site" evidence="5">
    <location>
        <begin position="205"/>
        <end position="207"/>
    </location>
    <ligand>
        <name>NAD(+)</name>
        <dbReference type="ChEBI" id="CHEBI:57540"/>
    </ligand>
</feature>
<feature type="active site" evidence="5">
    <location>
        <position position="236"/>
    </location>
</feature>
<feature type="active site" description="Proton donor" evidence="5">
    <location>
        <position position="253"/>
    </location>
</feature>
<dbReference type="CDD" id="cd12158">
    <property type="entry name" value="ErythrP_dh"/>
    <property type="match status" value="1"/>
</dbReference>
<dbReference type="Gene3D" id="3.40.50.720">
    <property type="entry name" value="NAD(P)-binding Rossmann-like Domain"/>
    <property type="match status" value="2"/>
</dbReference>
<dbReference type="InterPro" id="IPR020921">
    <property type="entry name" value="Erythronate-4-P_DHase"/>
</dbReference>
<feature type="binding site" evidence="5">
    <location>
        <position position="45"/>
    </location>
    <ligand>
        <name>substrate</name>
    </ligand>
</feature>
<comment type="catalytic activity">
    <reaction evidence="5">
        <text>4-phospho-D-erythronate + NAD(+) = (R)-3-hydroxy-2-oxo-4-phosphooxybutanoate + NADH + H(+)</text>
        <dbReference type="Rhea" id="RHEA:18829"/>
        <dbReference type="ChEBI" id="CHEBI:15378"/>
        <dbReference type="ChEBI" id="CHEBI:57540"/>
        <dbReference type="ChEBI" id="CHEBI:57945"/>
        <dbReference type="ChEBI" id="CHEBI:58538"/>
        <dbReference type="ChEBI" id="CHEBI:58766"/>
        <dbReference type="EC" id="1.1.1.290"/>
    </reaction>
</comment>
<dbReference type="PANTHER" id="PTHR42938">
    <property type="entry name" value="FORMATE DEHYDROGENASE 1"/>
    <property type="match status" value="1"/>
</dbReference>
<feature type="binding site" evidence="5">
    <location>
        <position position="174"/>
    </location>
    <ligand>
        <name>NAD(+)</name>
        <dbReference type="ChEBI" id="CHEBI:57540"/>
    </ligand>
</feature>
<evidence type="ECO:0000256" key="2">
    <source>
        <dbReference type="ARBA" id="ARBA00023002"/>
    </source>
</evidence>
<evidence type="ECO:0000256" key="3">
    <source>
        <dbReference type="ARBA" id="ARBA00023027"/>
    </source>
</evidence>
<dbReference type="Gene3D" id="3.30.1370.170">
    <property type="match status" value="1"/>
</dbReference>
<organism evidence="9 10">
    <name type="scientific">Pseudomonas fluorescens</name>
    <dbReference type="NCBI Taxonomy" id="294"/>
    <lineage>
        <taxon>Bacteria</taxon>
        <taxon>Pseudomonadati</taxon>
        <taxon>Pseudomonadota</taxon>
        <taxon>Gammaproteobacteria</taxon>
        <taxon>Pseudomonadales</taxon>
        <taxon>Pseudomonadaceae</taxon>
        <taxon>Pseudomonas</taxon>
    </lineage>
</organism>
<keyword evidence="3 5" id="KW-0520">NAD</keyword>
<dbReference type="NCBIfam" id="NF001309">
    <property type="entry name" value="PRK00257.1"/>
    <property type="match status" value="1"/>
</dbReference>
<dbReference type="InterPro" id="IPR024531">
    <property type="entry name" value="Erythronate-4-P_DHase_dimer"/>
</dbReference>
<dbReference type="InterPro" id="IPR038251">
    <property type="entry name" value="PdxB_dimer_sf"/>
</dbReference>
<dbReference type="SUPFAM" id="SSF51735">
    <property type="entry name" value="NAD(P)-binding Rossmann-fold domains"/>
    <property type="match status" value="1"/>
</dbReference>
<dbReference type="InterPro" id="IPR006139">
    <property type="entry name" value="D-isomer_2_OHA_DH_cat_dom"/>
</dbReference>
<evidence type="ECO:0000259" key="8">
    <source>
        <dbReference type="Pfam" id="PF11890"/>
    </source>
</evidence>
<feature type="binding site" evidence="5">
    <location>
        <position position="257"/>
    </location>
    <ligand>
        <name>substrate</name>
    </ligand>
</feature>